<dbReference type="SMART" id="SM00116">
    <property type="entry name" value="CBS"/>
    <property type="match status" value="2"/>
</dbReference>
<dbReference type="PANTHER" id="PTHR43080:SF2">
    <property type="entry name" value="CBS DOMAIN-CONTAINING PROTEIN"/>
    <property type="match status" value="1"/>
</dbReference>
<dbReference type="Gene3D" id="3.10.580.10">
    <property type="entry name" value="CBS-domain"/>
    <property type="match status" value="1"/>
</dbReference>
<dbReference type="AlphaFoldDB" id="A0A0X3V2V6"/>
<keyword evidence="4" id="KW-0418">Kinase</keyword>
<gene>
    <name evidence="4" type="ORF">ADL15_10230</name>
</gene>
<accession>A0A0X3V2V6</accession>
<dbReference type="InterPro" id="IPR051257">
    <property type="entry name" value="Diverse_CBS-Domain"/>
</dbReference>
<evidence type="ECO:0000313" key="4">
    <source>
        <dbReference type="EMBL" id="KUL39111.1"/>
    </source>
</evidence>
<evidence type="ECO:0000259" key="3">
    <source>
        <dbReference type="PROSITE" id="PS51371"/>
    </source>
</evidence>
<keyword evidence="4" id="KW-0808">Transferase</keyword>
<dbReference type="EMBL" id="LLZH01000058">
    <property type="protein sequence ID" value="KUL39111.1"/>
    <property type="molecule type" value="Genomic_DNA"/>
</dbReference>
<sequence>MRISDIIRVKGDKVVTVAPDLTVKGLIEELARHRIGAAVVSRDGLTVDGIVSERDVVRALASQGPAVLSHPVSTIHTTQVRTVPPEARLEDVERLMTEHRFRHVPVVHNGRLAGVVSIGDVVKNRIDELEAERHTLANYITGDRT</sequence>
<dbReference type="InterPro" id="IPR044725">
    <property type="entry name" value="CBSX3_CBS_dom"/>
</dbReference>
<evidence type="ECO:0000313" key="5">
    <source>
        <dbReference type="Proteomes" id="UP000053244"/>
    </source>
</evidence>
<protein>
    <submittedName>
        <fullName evidence="4">Histidine kinase</fullName>
    </submittedName>
</protein>
<name>A0A0X3V2V6_9ACTN</name>
<dbReference type="InterPro" id="IPR000644">
    <property type="entry name" value="CBS_dom"/>
</dbReference>
<keyword evidence="1 2" id="KW-0129">CBS domain</keyword>
<evidence type="ECO:0000256" key="2">
    <source>
        <dbReference type="PROSITE-ProRule" id="PRU00703"/>
    </source>
</evidence>
<reference evidence="4 5" key="1">
    <citation type="submission" date="2015-10" db="EMBL/GenBank/DDBJ databases">
        <authorList>
            <person name="Gilbert D.G."/>
        </authorList>
    </citation>
    <scope>NUCLEOTIDE SEQUENCE [LARGE SCALE GENOMIC DNA]</scope>
    <source>
        <strain evidence="4 5">NRRL B-16712</strain>
    </source>
</reference>
<comment type="caution">
    <text evidence="4">The sequence shown here is derived from an EMBL/GenBank/DDBJ whole genome shotgun (WGS) entry which is preliminary data.</text>
</comment>
<evidence type="ECO:0000256" key="1">
    <source>
        <dbReference type="ARBA" id="ARBA00023122"/>
    </source>
</evidence>
<organism evidence="4 5">
    <name type="scientific">Actinoplanes awajinensis subsp. mycoplanecinus</name>
    <dbReference type="NCBI Taxonomy" id="135947"/>
    <lineage>
        <taxon>Bacteria</taxon>
        <taxon>Bacillati</taxon>
        <taxon>Actinomycetota</taxon>
        <taxon>Actinomycetes</taxon>
        <taxon>Micromonosporales</taxon>
        <taxon>Micromonosporaceae</taxon>
        <taxon>Actinoplanes</taxon>
    </lineage>
</organism>
<dbReference type="OrthoDB" id="9807125at2"/>
<dbReference type="Pfam" id="PF00571">
    <property type="entry name" value="CBS"/>
    <property type="match status" value="2"/>
</dbReference>
<feature type="domain" description="CBS" evidence="3">
    <location>
        <begin position="76"/>
        <end position="132"/>
    </location>
</feature>
<dbReference type="InterPro" id="IPR046342">
    <property type="entry name" value="CBS_dom_sf"/>
</dbReference>
<dbReference type="GO" id="GO:0016301">
    <property type="term" value="F:kinase activity"/>
    <property type="evidence" value="ECO:0007669"/>
    <property type="project" value="UniProtKB-KW"/>
</dbReference>
<keyword evidence="5" id="KW-1185">Reference proteome</keyword>
<dbReference type="SUPFAM" id="SSF54631">
    <property type="entry name" value="CBS-domain pair"/>
    <property type="match status" value="1"/>
</dbReference>
<dbReference type="Proteomes" id="UP000053244">
    <property type="component" value="Unassembled WGS sequence"/>
</dbReference>
<dbReference type="PANTHER" id="PTHR43080">
    <property type="entry name" value="CBS DOMAIN-CONTAINING PROTEIN CBSX3, MITOCHONDRIAL"/>
    <property type="match status" value="1"/>
</dbReference>
<dbReference type="CDD" id="cd04623">
    <property type="entry name" value="CBS_pair_bac_euk"/>
    <property type="match status" value="1"/>
</dbReference>
<dbReference type="RefSeq" id="WP_067687647.1">
    <property type="nucleotide sequence ID" value="NZ_LLZH01000058.1"/>
</dbReference>
<dbReference type="PROSITE" id="PS51371">
    <property type="entry name" value="CBS"/>
    <property type="match status" value="2"/>
</dbReference>
<feature type="domain" description="CBS" evidence="3">
    <location>
        <begin position="6"/>
        <end position="67"/>
    </location>
</feature>
<proteinExistence type="predicted"/>